<comment type="caution">
    <text evidence="2">The sequence shown here is derived from an EMBL/GenBank/DDBJ whole genome shotgun (WGS) entry which is preliminary data.</text>
</comment>
<evidence type="ECO:0000259" key="1">
    <source>
        <dbReference type="Pfam" id="PF12146"/>
    </source>
</evidence>
<dbReference type="EMBL" id="JBEWLY010000013">
    <property type="protein sequence ID" value="MET1755628.1"/>
    <property type="molecule type" value="Genomic_DNA"/>
</dbReference>
<evidence type="ECO:0000313" key="2">
    <source>
        <dbReference type="EMBL" id="MET1755628.1"/>
    </source>
</evidence>
<dbReference type="InterPro" id="IPR022742">
    <property type="entry name" value="Hydrolase_4"/>
</dbReference>
<accession>A0ABV2D188</accession>
<dbReference type="RefSeq" id="WP_353984073.1">
    <property type="nucleotide sequence ID" value="NZ_JBEWLY010000013.1"/>
</dbReference>
<keyword evidence="2" id="KW-0378">Hydrolase</keyword>
<reference evidence="2 3" key="1">
    <citation type="submission" date="2024-07" db="EMBL/GenBank/DDBJ databases">
        <title>Novosphingobium kalidii RD2P27.</title>
        <authorList>
            <person name="Sun J.-Q."/>
        </authorList>
    </citation>
    <scope>NUCLEOTIDE SEQUENCE [LARGE SCALE GENOMIC DNA]</scope>
    <source>
        <strain evidence="2 3">RD2P27</strain>
    </source>
</reference>
<keyword evidence="3" id="KW-1185">Reference proteome</keyword>
<protein>
    <submittedName>
        <fullName evidence="2">Alpha/beta hydrolase</fullName>
    </submittedName>
</protein>
<dbReference type="InterPro" id="IPR029058">
    <property type="entry name" value="AB_hydrolase_fold"/>
</dbReference>
<name>A0ABV2D188_9SPHN</name>
<evidence type="ECO:0000313" key="3">
    <source>
        <dbReference type="Proteomes" id="UP001548713"/>
    </source>
</evidence>
<organism evidence="2 3">
    <name type="scientific">Novosphingobium kalidii</name>
    <dbReference type="NCBI Taxonomy" id="3230299"/>
    <lineage>
        <taxon>Bacteria</taxon>
        <taxon>Pseudomonadati</taxon>
        <taxon>Pseudomonadota</taxon>
        <taxon>Alphaproteobacteria</taxon>
        <taxon>Sphingomonadales</taxon>
        <taxon>Sphingomonadaceae</taxon>
        <taxon>Novosphingobium</taxon>
    </lineage>
</organism>
<dbReference type="Gene3D" id="3.40.50.1820">
    <property type="entry name" value="alpha/beta hydrolase"/>
    <property type="match status" value="1"/>
</dbReference>
<proteinExistence type="predicted"/>
<gene>
    <name evidence="2" type="ORF">ABVV53_09180</name>
</gene>
<dbReference type="PANTHER" id="PTHR11614">
    <property type="entry name" value="PHOSPHOLIPASE-RELATED"/>
    <property type="match status" value="1"/>
</dbReference>
<sequence>MSEADASSAFNGRAIPVLAREQTWRAPDGQLIRRIDWPQTEKSRGALLFAPGRGDCYEKYLHALSDWHAEGWHVTAIDWRGQGMSGRFGTDNATGHIDDFSCWIADLGAFWDMWRVSVRGPHVFVGHSMGGHNALRAVAEGRVAPDALVLVAPMLGLNPGWVPSGLLHLLARVIAGLGDRRRPAWKARELPLAVASARMQLLTHDEATYADETWWYEQRPDLLMGPPSWGWVVAAITSIRTLERRDILERIQVPVLILATEADRLVSWRAIQRAAARLPRCELVTFGSEARHEILREVPAVRERALGAISRFLQRVLPSA</sequence>
<dbReference type="SUPFAM" id="SSF53474">
    <property type="entry name" value="alpha/beta-Hydrolases"/>
    <property type="match status" value="1"/>
</dbReference>
<feature type="domain" description="Serine aminopeptidase S33" evidence="1">
    <location>
        <begin position="42"/>
        <end position="297"/>
    </location>
</feature>
<dbReference type="Proteomes" id="UP001548713">
    <property type="component" value="Unassembled WGS sequence"/>
</dbReference>
<dbReference type="Pfam" id="PF12146">
    <property type="entry name" value="Hydrolase_4"/>
    <property type="match status" value="1"/>
</dbReference>
<dbReference type="InterPro" id="IPR051044">
    <property type="entry name" value="MAG_DAG_Lipase"/>
</dbReference>
<dbReference type="GO" id="GO:0016787">
    <property type="term" value="F:hydrolase activity"/>
    <property type="evidence" value="ECO:0007669"/>
    <property type="project" value="UniProtKB-KW"/>
</dbReference>